<evidence type="ECO:0000313" key="2">
    <source>
        <dbReference type="EMBL" id="XBQ21696.1"/>
    </source>
</evidence>
<feature type="domain" description="Sulfatase-modifying factor enzyme-like" evidence="1">
    <location>
        <begin position="43"/>
        <end position="352"/>
    </location>
</feature>
<dbReference type="KEGG" id="fld:ABNE31_08780"/>
<dbReference type="InterPro" id="IPR016187">
    <property type="entry name" value="CTDL_fold"/>
</dbReference>
<dbReference type="SUPFAM" id="SSF56436">
    <property type="entry name" value="C-type lectin-like"/>
    <property type="match status" value="1"/>
</dbReference>
<dbReference type="Pfam" id="PF03781">
    <property type="entry name" value="FGE-sulfatase"/>
    <property type="match status" value="1"/>
</dbReference>
<dbReference type="AlphaFoldDB" id="A0AAU7MT08"/>
<evidence type="ECO:0000259" key="1">
    <source>
        <dbReference type="Pfam" id="PF03781"/>
    </source>
</evidence>
<dbReference type="InterPro" id="IPR051043">
    <property type="entry name" value="Sulfatase_Mod_Factor_Kinase"/>
</dbReference>
<dbReference type="RefSeq" id="WP_349350933.1">
    <property type="nucleotide sequence ID" value="NZ_CP157804.1"/>
</dbReference>
<organism evidence="2">
    <name type="scientific">Flagellimonas sp. MMG031</name>
    <dbReference type="NCBI Taxonomy" id="3158549"/>
    <lineage>
        <taxon>Bacteria</taxon>
        <taxon>Pseudomonadati</taxon>
        <taxon>Bacteroidota</taxon>
        <taxon>Flavobacteriia</taxon>
        <taxon>Flavobacteriales</taxon>
        <taxon>Flavobacteriaceae</taxon>
        <taxon>Flagellimonas</taxon>
    </lineage>
</organism>
<sequence>MKPIVYFLFLIVLFSCKSKTNKPEASENGVESHNALQSEKAPEGMVWIPGGEFLQGAVPNDHMAMFHEKPAHKVHVDGFFMDKHEVTNAQFAKFVKETGYVTVAERAVDWEALKKQLPAGTEKPHDSILQPGSLVFKKAKSSVPNLYDYSQWWEWRIGANWKHPHGPGSSIEGKEDHPVVHIAFEDAQAYCEWAGRRLPTEAEWEFAARGNQMGSLFFWGDDMEQLSAHANSWEGEFPVENTMEDGYERSAPVMSYPKNGYGLYDMAGNVWEWTSDWYNTNYYQQLALSGKVAQNPKGAKRAFNPGNPRARERVIKGGSFLCSASYCASYRISARMNTSPDSGMEHLGFRTVLSE</sequence>
<dbReference type="InterPro" id="IPR005532">
    <property type="entry name" value="SUMF_dom"/>
</dbReference>
<dbReference type="InterPro" id="IPR042095">
    <property type="entry name" value="SUMF_sf"/>
</dbReference>
<protein>
    <submittedName>
        <fullName evidence="2">Formylglycine-generating enzyme family protein</fullName>
    </submittedName>
</protein>
<gene>
    <name evidence="2" type="ORF">ABNE31_08780</name>
</gene>
<reference evidence="2" key="1">
    <citation type="submission" date="2024-05" db="EMBL/GenBank/DDBJ databases">
        <title>Draft Genome Sequences of Flagellimonas sp. MMG031 and Marinobacter sp. MMG032 Isolated from the dinoflagellate Symbiodinium pilosum.</title>
        <authorList>
            <person name="Shikuma N.J."/>
            <person name="Farrell M.V."/>
        </authorList>
    </citation>
    <scope>NUCLEOTIDE SEQUENCE</scope>
    <source>
        <strain evidence="2">MMG031</strain>
    </source>
</reference>
<dbReference type="EMBL" id="CP157804">
    <property type="protein sequence ID" value="XBQ21696.1"/>
    <property type="molecule type" value="Genomic_DNA"/>
</dbReference>
<proteinExistence type="predicted"/>
<dbReference type="Gene3D" id="3.90.1580.10">
    <property type="entry name" value="paralog of FGE (formylglycine-generating enzyme)"/>
    <property type="match status" value="1"/>
</dbReference>
<name>A0AAU7MT08_9FLAO</name>
<dbReference type="PANTHER" id="PTHR23150">
    <property type="entry name" value="SULFATASE MODIFYING FACTOR 1, 2"/>
    <property type="match status" value="1"/>
</dbReference>
<dbReference type="PROSITE" id="PS51257">
    <property type="entry name" value="PROKAR_LIPOPROTEIN"/>
    <property type="match status" value="1"/>
</dbReference>
<dbReference type="PANTHER" id="PTHR23150:SF19">
    <property type="entry name" value="FORMYLGLYCINE-GENERATING ENZYME"/>
    <property type="match status" value="1"/>
</dbReference>
<accession>A0AAU7MT08</accession>
<dbReference type="GO" id="GO:0120147">
    <property type="term" value="F:formylglycine-generating oxidase activity"/>
    <property type="evidence" value="ECO:0007669"/>
    <property type="project" value="TreeGrafter"/>
</dbReference>